<proteinExistence type="inferred from homology"/>
<evidence type="ECO:0000313" key="7">
    <source>
        <dbReference type="Proteomes" id="UP000326500"/>
    </source>
</evidence>
<evidence type="ECO:0000256" key="3">
    <source>
        <dbReference type="ARBA" id="ARBA00022801"/>
    </source>
</evidence>
<evidence type="ECO:0000256" key="2">
    <source>
        <dbReference type="ARBA" id="ARBA00022723"/>
    </source>
</evidence>
<dbReference type="Gene3D" id="3.60.21.10">
    <property type="match status" value="1"/>
</dbReference>
<dbReference type="InterPro" id="IPR024654">
    <property type="entry name" value="Calcineurin-like_PHP_lpxH"/>
</dbReference>
<accession>A0A1G9ALR6</accession>
<dbReference type="RefSeq" id="WP_066958799.1">
    <property type="nucleotide sequence ID" value="NZ_BCNX01000014.1"/>
</dbReference>
<dbReference type="GO" id="GO:0046872">
    <property type="term" value="F:metal ion binding"/>
    <property type="evidence" value="ECO:0007669"/>
    <property type="project" value="UniProtKB-KW"/>
</dbReference>
<dbReference type="EC" id="3.1.4.-" evidence="4"/>
<dbReference type="InterPro" id="IPR000979">
    <property type="entry name" value="Phosphodiesterase_MJ0936/Vps29"/>
</dbReference>
<dbReference type="InterPro" id="IPR029052">
    <property type="entry name" value="Metallo-depent_PP-like"/>
</dbReference>
<protein>
    <recommendedName>
        <fullName evidence="4">Phosphoesterase</fullName>
        <ecNumber evidence="4">3.1.4.-</ecNumber>
    </recommendedName>
</protein>
<evidence type="ECO:0000259" key="5">
    <source>
        <dbReference type="Pfam" id="PF12850"/>
    </source>
</evidence>
<dbReference type="PANTHER" id="PTHR43165">
    <property type="entry name" value="METALLOPHOSPHOESTERASE"/>
    <property type="match status" value="1"/>
</dbReference>
<organism evidence="6 7">
    <name type="scientific">Methanoculleus thermophilus</name>
    <dbReference type="NCBI Taxonomy" id="2200"/>
    <lineage>
        <taxon>Archaea</taxon>
        <taxon>Methanobacteriati</taxon>
        <taxon>Methanobacteriota</taxon>
        <taxon>Stenosarchaea group</taxon>
        <taxon>Methanomicrobia</taxon>
        <taxon>Methanomicrobiales</taxon>
        <taxon>Methanomicrobiaceae</taxon>
        <taxon>Methanoculleus</taxon>
    </lineage>
</organism>
<dbReference type="InterPro" id="IPR053193">
    <property type="entry name" value="MetalloPDE_YfcE-like"/>
</dbReference>
<evidence type="ECO:0000256" key="1">
    <source>
        <dbReference type="ARBA" id="ARBA00008950"/>
    </source>
</evidence>
<dbReference type="PROSITE" id="PS01269">
    <property type="entry name" value="UPF0025"/>
    <property type="match status" value="1"/>
</dbReference>
<dbReference type="PANTHER" id="PTHR43165:SF1">
    <property type="entry name" value="PHOSPHODIESTERASE MJ0936"/>
    <property type="match status" value="1"/>
</dbReference>
<dbReference type="SUPFAM" id="SSF56300">
    <property type="entry name" value="Metallo-dependent phosphatases"/>
    <property type="match status" value="1"/>
</dbReference>
<keyword evidence="3" id="KW-0378">Hydrolase</keyword>
<comment type="cofactor">
    <cofactor evidence="4">
        <name>a divalent metal cation</name>
        <dbReference type="ChEBI" id="CHEBI:60240"/>
    </cofactor>
</comment>
<feature type="domain" description="Calcineurin-like phosphoesterase" evidence="5">
    <location>
        <begin position="1"/>
        <end position="157"/>
    </location>
</feature>
<dbReference type="OrthoDB" id="9959at2157"/>
<keyword evidence="2 4" id="KW-0479">Metal-binding</keyword>
<dbReference type="STRING" id="2200.GCA_001571405_02224"/>
<dbReference type="AlphaFoldDB" id="A0A1G9ALR6"/>
<sequence>MRIGILSDTHDNIQMVDAAVKRLNEEQVSLTLHAGDYVSPFVIPRLANLQSPLIGVLGNNDGDHHLLAARFAEHEHLCLRGRFAEITAGGLTIGLLHGDERELLQALIGQGAFDVVVHGHTHQAGARSLGRRLVVNPGEVCGYLTGRPTIAVLDTVTQNVELLSLE</sequence>
<keyword evidence="7" id="KW-1185">Reference proteome</keyword>
<dbReference type="Pfam" id="PF12850">
    <property type="entry name" value="Metallophos_2"/>
    <property type="match status" value="1"/>
</dbReference>
<dbReference type="InterPro" id="IPR020935">
    <property type="entry name" value="PdiEstase_YfcE_CS"/>
</dbReference>
<gene>
    <name evidence="6" type="ORF">SAMN04488571_10696</name>
</gene>
<dbReference type="NCBIfam" id="TIGR00040">
    <property type="entry name" value="yfcE"/>
    <property type="match status" value="1"/>
</dbReference>
<reference evidence="6 7" key="1">
    <citation type="submission" date="2016-10" db="EMBL/GenBank/DDBJ databases">
        <authorList>
            <person name="Varghese N."/>
            <person name="Submissions S."/>
        </authorList>
    </citation>
    <scope>NUCLEOTIDE SEQUENCE [LARGE SCALE GENOMIC DNA]</scope>
    <source>
        <strain evidence="6 7">DSM 2373</strain>
    </source>
</reference>
<name>A0A1G9ALR6_9EURY</name>
<dbReference type="EMBL" id="FNFT01000006">
    <property type="protein sequence ID" value="SDK27465.1"/>
    <property type="molecule type" value="Genomic_DNA"/>
</dbReference>
<evidence type="ECO:0000313" key="6">
    <source>
        <dbReference type="EMBL" id="SDK27465.1"/>
    </source>
</evidence>
<evidence type="ECO:0000256" key="4">
    <source>
        <dbReference type="RuleBase" id="RU362039"/>
    </source>
</evidence>
<dbReference type="GO" id="GO:0016787">
    <property type="term" value="F:hydrolase activity"/>
    <property type="evidence" value="ECO:0007669"/>
    <property type="project" value="UniProtKB-UniRule"/>
</dbReference>
<dbReference type="CDD" id="cd00841">
    <property type="entry name" value="MPP_YfcE"/>
    <property type="match status" value="1"/>
</dbReference>
<dbReference type="Proteomes" id="UP000326500">
    <property type="component" value="Unassembled WGS sequence"/>
</dbReference>
<dbReference type="InterPro" id="IPR041802">
    <property type="entry name" value="MPP_YfcE"/>
</dbReference>
<comment type="similarity">
    <text evidence="1 4">Belongs to the metallophosphoesterase superfamily. YfcE family.</text>
</comment>